<keyword evidence="1" id="KW-0472">Membrane</keyword>
<evidence type="ECO:0000256" key="1">
    <source>
        <dbReference type="SAM" id="Phobius"/>
    </source>
</evidence>
<comment type="caution">
    <text evidence="2">The sequence shown here is derived from an EMBL/GenBank/DDBJ whole genome shotgun (WGS) entry which is preliminary data.</text>
</comment>
<feature type="transmembrane region" description="Helical" evidence="1">
    <location>
        <begin position="59"/>
        <end position="85"/>
    </location>
</feature>
<sequence>MISVPVNANTIYIPMIQTGCCKGEYDTTYPIHLNGIISQYEFQESITKINKTFSSYKNFVIACSIIFALSMVFGTASFTVGGIMAAKSFKIFYILLAIGVLFTTIGPLIFSVGFCLIYSKRAARLRQAIAEESMKYSSRSPIPCSWRLEISRAWFGGYTYHNNYQMFYQLAIDIGRSIPQGNLDRMHHSNKVAPESTSFFRREDNYAPPPYSTSAVAFCPRCGLPRQSITDKFCSSCGHSFN</sequence>
<evidence type="ECO:0000313" key="2">
    <source>
        <dbReference type="EMBL" id="CAF1111934.1"/>
    </source>
</evidence>
<accession>A0A814PXV2</accession>
<organism evidence="2 3">
    <name type="scientific">Rotaria sordida</name>
    <dbReference type="NCBI Taxonomy" id="392033"/>
    <lineage>
        <taxon>Eukaryota</taxon>
        <taxon>Metazoa</taxon>
        <taxon>Spiralia</taxon>
        <taxon>Gnathifera</taxon>
        <taxon>Rotifera</taxon>
        <taxon>Eurotatoria</taxon>
        <taxon>Bdelloidea</taxon>
        <taxon>Philodinida</taxon>
        <taxon>Philodinidae</taxon>
        <taxon>Rotaria</taxon>
    </lineage>
</organism>
<gene>
    <name evidence="2" type="ORF">RFH988_LOCUS19882</name>
</gene>
<evidence type="ECO:0000313" key="3">
    <source>
        <dbReference type="Proteomes" id="UP000663882"/>
    </source>
</evidence>
<name>A0A814PXV2_9BILA</name>
<dbReference type="EMBL" id="CAJNOO010001189">
    <property type="protein sequence ID" value="CAF1111934.1"/>
    <property type="molecule type" value="Genomic_DNA"/>
</dbReference>
<dbReference type="OrthoDB" id="10025090at2759"/>
<keyword evidence="1" id="KW-1133">Transmembrane helix</keyword>
<feature type="transmembrane region" description="Helical" evidence="1">
    <location>
        <begin position="91"/>
        <end position="118"/>
    </location>
</feature>
<proteinExistence type="predicted"/>
<keyword evidence="1" id="KW-0812">Transmembrane</keyword>
<dbReference type="Proteomes" id="UP000663882">
    <property type="component" value="Unassembled WGS sequence"/>
</dbReference>
<reference evidence="2" key="1">
    <citation type="submission" date="2021-02" db="EMBL/GenBank/DDBJ databases">
        <authorList>
            <person name="Nowell W R."/>
        </authorList>
    </citation>
    <scope>NUCLEOTIDE SEQUENCE</scope>
</reference>
<protein>
    <submittedName>
        <fullName evidence="2">Uncharacterized protein</fullName>
    </submittedName>
</protein>
<dbReference type="AlphaFoldDB" id="A0A814PXV2"/>